<evidence type="ECO:0000313" key="11">
    <source>
        <dbReference type="Proteomes" id="UP001107558"/>
    </source>
</evidence>
<keyword evidence="11" id="KW-1185">Reference proteome</keyword>
<keyword evidence="2" id="KW-0436">Ligase</keyword>
<dbReference type="Gene3D" id="3.30.300.30">
    <property type="match status" value="1"/>
</dbReference>
<dbReference type="InterPro" id="IPR020845">
    <property type="entry name" value="AMP-binding_CS"/>
</dbReference>
<comment type="catalytic activity">
    <reaction evidence="6">
        <text>octanoate + ATP + CoA = octanoyl-CoA + AMP + diphosphate</text>
        <dbReference type="Rhea" id="RHEA:33631"/>
        <dbReference type="ChEBI" id="CHEBI:25646"/>
        <dbReference type="ChEBI" id="CHEBI:30616"/>
        <dbReference type="ChEBI" id="CHEBI:33019"/>
        <dbReference type="ChEBI" id="CHEBI:57287"/>
        <dbReference type="ChEBI" id="CHEBI:57386"/>
        <dbReference type="ChEBI" id="CHEBI:456215"/>
    </reaction>
</comment>
<dbReference type="Gene3D" id="3.40.50.12780">
    <property type="entry name" value="N-terminal domain of ligase-like"/>
    <property type="match status" value="1"/>
</dbReference>
<dbReference type="GO" id="GO:0006631">
    <property type="term" value="P:fatty acid metabolic process"/>
    <property type="evidence" value="ECO:0007669"/>
    <property type="project" value="TreeGrafter"/>
</dbReference>
<dbReference type="OrthoDB" id="10253115at2759"/>
<organism evidence="10 11">
    <name type="scientific">Polypedilum vanderplanki</name>
    <name type="common">Sleeping chironomid midge</name>
    <dbReference type="NCBI Taxonomy" id="319348"/>
    <lineage>
        <taxon>Eukaryota</taxon>
        <taxon>Metazoa</taxon>
        <taxon>Ecdysozoa</taxon>
        <taxon>Arthropoda</taxon>
        <taxon>Hexapoda</taxon>
        <taxon>Insecta</taxon>
        <taxon>Pterygota</taxon>
        <taxon>Neoptera</taxon>
        <taxon>Endopterygota</taxon>
        <taxon>Diptera</taxon>
        <taxon>Nematocera</taxon>
        <taxon>Chironomoidea</taxon>
        <taxon>Chironomidae</taxon>
        <taxon>Chironominae</taxon>
        <taxon>Polypedilum</taxon>
        <taxon>Polypedilum</taxon>
    </lineage>
</organism>
<evidence type="ECO:0000313" key="10">
    <source>
        <dbReference type="EMBL" id="KAG5671256.1"/>
    </source>
</evidence>
<evidence type="ECO:0000256" key="1">
    <source>
        <dbReference type="ARBA" id="ARBA00006432"/>
    </source>
</evidence>
<comment type="function">
    <text evidence="3">Acyl-CoA synthases catalyze the initial reaction in fatty acid metabolism, by forming a thioester with CoA. Has some preference toward medium-chain substrates. Plays a role in adipocyte differentiation.</text>
</comment>
<comment type="catalytic activity">
    <reaction evidence="7">
        <text>a medium-chain fatty acid + ATP + CoA = a medium-chain fatty acyl-CoA + AMP + diphosphate</text>
        <dbReference type="Rhea" id="RHEA:48340"/>
        <dbReference type="ChEBI" id="CHEBI:30616"/>
        <dbReference type="ChEBI" id="CHEBI:33019"/>
        <dbReference type="ChEBI" id="CHEBI:57287"/>
        <dbReference type="ChEBI" id="CHEBI:59558"/>
        <dbReference type="ChEBI" id="CHEBI:90546"/>
        <dbReference type="ChEBI" id="CHEBI:456215"/>
        <dbReference type="EC" id="6.2.1.2"/>
    </reaction>
</comment>
<dbReference type="InterPro" id="IPR045851">
    <property type="entry name" value="AMP-bd_C_sf"/>
</dbReference>
<dbReference type="AlphaFoldDB" id="A0A9J6BNH3"/>
<evidence type="ECO:0000256" key="7">
    <source>
        <dbReference type="ARBA" id="ARBA00048277"/>
    </source>
</evidence>
<dbReference type="EMBL" id="JADBJN010000003">
    <property type="protein sequence ID" value="KAG5671256.1"/>
    <property type="molecule type" value="Genomic_DNA"/>
</dbReference>
<dbReference type="EC" id="6.2.1.2" evidence="4"/>
<feature type="domain" description="AMP-binding enzyme C-terminal" evidence="9">
    <location>
        <begin position="485"/>
        <end position="561"/>
    </location>
</feature>
<reference evidence="10" key="1">
    <citation type="submission" date="2021-03" db="EMBL/GenBank/DDBJ databases">
        <title>Chromosome level genome of the anhydrobiotic midge Polypedilum vanderplanki.</title>
        <authorList>
            <person name="Yoshida Y."/>
            <person name="Kikawada T."/>
            <person name="Gusev O."/>
        </authorList>
    </citation>
    <scope>NUCLEOTIDE SEQUENCE</scope>
    <source>
        <strain evidence="10">NIAS01</strain>
        <tissue evidence="10">Whole body or cell culture</tissue>
    </source>
</reference>
<dbReference type="InterPro" id="IPR042099">
    <property type="entry name" value="ANL_N_sf"/>
</dbReference>
<dbReference type="InterPro" id="IPR000873">
    <property type="entry name" value="AMP-dep_synth/lig_dom"/>
</dbReference>
<evidence type="ECO:0000256" key="4">
    <source>
        <dbReference type="ARBA" id="ARBA00039009"/>
    </source>
</evidence>
<accession>A0A9J6BNH3</accession>
<evidence type="ECO:0000256" key="6">
    <source>
        <dbReference type="ARBA" id="ARBA00047319"/>
    </source>
</evidence>
<dbReference type="FunFam" id="3.30.300.30:FF:000008">
    <property type="entry name" value="2,3-dihydroxybenzoate-AMP ligase"/>
    <property type="match status" value="1"/>
</dbReference>
<evidence type="ECO:0000256" key="5">
    <source>
        <dbReference type="ARBA" id="ARBA00039638"/>
    </source>
</evidence>
<evidence type="ECO:0000256" key="3">
    <source>
        <dbReference type="ARBA" id="ARBA00037247"/>
    </source>
</evidence>
<dbReference type="GO" id="GO:0031956">
    <property type="term" value="F:medium-chain fatty acid-CoA ligase activity"/>
    <property type="evidence" value="ECO:0007669"/>
    <property type="project" value="UniProtKB-EC"/>
</dbReference>
<name>A0A9J6BNH3_POLVA</name>
<gene>
    <name evidence="10" type="ORF">PVAND_001464</name>
</gene>
<comment type="caution">
    <text evidence="10">The sequence shown here is derived from an EMBL/GenBank/DDBJ whole genome shotgun (WGS) entry which is preliminary data.</text>
</comment>
<comment type="similarity">
    <text evidence="1">Belongs to the ATP-dependent AMP-binding enzyme family.</text>
</comment>
<dbReference type="PROSITE" id="PS00455">
    <property type="entry name" value="AMP_BINDING"/>
    <property type="match status" value="1"/>
</dbReference>
<dbReference type="Pfam" id="PF00501">
    <property type="entry name" value="AMP-binding"/>
    <property type="match status" value="1"/>
</dbReference>
<feature type="domain" description="AMP-dependent synthetase/ligase" evidence="8">
    <location>
        <begin position="44"/>
        <end position="434"/>
    </location>
</feature>
<evidence type="ECO:0000256" key="2">
    <source>
        <dbReference type="ARBA" id="ARBA00022598"/>
    </source>
</evidence>
<dbReference type="PANTHER" id="PTHR43201:SF5">
    <property type="entry name" value="MEDIUM-CHAIN ACYL-COA LIGASE ACSF2, MITOCHONDRIAL"/>
    <property type="match status" value="1"/>
</dbReference>
<dbReference type="SUPFAM" id="SSF56801">
    <property type="entry name" value="Acetyl-CoA synthetase-like"/>
    <property type="match status" value="1"/>
</dbReference>
<evidence type="ECO:0000259" key="9">
    <source>
        <dbReference type="Pfam" id="PF13193"/>
    </source>
</evidence>
<proteinExistence type="inferred from homology"/>
<dbReference type="Pfam" id="PF13193">
    <property type="entry name" value="AMP-binding_C"/>
    <property type="match status" value="1"/>
</dbReference>
<dbReference type="PANTHER" id="PTHR43201">
    <property type="entry name" value="ACYL-COA SYNTHETASE"/>
    <property type="match status" value="1"/>
</dbReference>
<sequence>MIRNCFRIKKFSVRFSSTISSKPSYYHRVEGESFQYLTIGQLLKQATEKYGDRQAFISCEEKSQISFNEALHKANKLASGLLNLGLEKGDRVAIWSPNFEFWYTSYMAIARAGLICVTLNPAYTIPELNFCLNKVGVKAIISPEVFRKQQHYEMLSTLIPQLKNSKAGKIEGNATNSLQHVITVSDKKLPGAINFLELLNLSSENDLIKVEELQSSISVDDGSMIQFTSGTTGQPKATLLSHFAMVNSSYYSAIRNSLDKIYMKCSSPLPFFHVGGSIVSVLGSLHFGATLVSPSPHFDGEAMLRSIVNEKCNMMIGTPTFFVDLWSKQRALNLKIPEILIACVGGSLLSPQIVKDLETILKVKKISSVYGLTETSSVIMQTLPGDSNQSVEEFVGTVSKNVEAKIIDRDGKTVNFGEPGELCIRTSLNMLCYFNDPEKTKEVMGDDRWLKTGDQFILYENGYGKVVGRIKDMIIRGGENIFPKEIEDYLNTHEDIAETQVIGIPDDRMGEEVGAFIKLKDSSKTLTQNDIKEFCKNNLAHFKVPKFVIIVEDFPKTLSGKIQKFKFLEFYADKLKNLE</sequence>
<protein>
    <recommendedName>
        <fullName evidence="5">Medium-chain acyl-CoA ligase ACSF2, mitochondrial</fullName>
        <ecNumber evidence="4">6.2.1.2</ecNumber>
    </recommendedName>
</protein>
<dbReference type="Proteomes" id="UP001107558">
    <property type="component" value="Chromosome 3"/>
</dbReference>
<evidence type="ECO:0000259" key="8">
    <source>
        <dbReference type="Pfam" id="PF00501"/>
    </source>
</evidence>
<dbReference type="InterPro" id="IPR025110">
    <property type="entry name" value="AMP-bd_C"/>
</dbReference>